<evidence type="ECO:0000313" key="2">
    <source>
        <dbReference type="EMBL" id="PAV28972.1"/>
    </source>
</evidence>
<sequence length="200" mass="21935">MIAIFLKLRKENGSITLEAALIIPILLTFILFLTSLVKISIAEMALKEAVSDTAQTVAHYSYLSLVAEKKIQETTDGFVDDLKNKAGDALGNNDIANQLLNQIAVEGKELIPTSGELINDYAAQGLYEKVVKNKYEEKVGSSEFFSPNTITIVDHQYPTSRGNSDVVVGAENTLNIVLPFFEKQVKIKKVAVERAWSGGE</sequence>
<evidence type="ECO:0000256" key="1">
    <source>
        <dbReference type="SAM" id="Phobius"/>
    </source>
</evidence>
<protein>
    <recommendedName>
        <fullName evidence="4">Pilus assembly protein TadE</fullName>
    </recommendedName>
</protein>
<name>A0A2A2IBN0_9BACI</name>
<reference evidence="2 3" key="1">
    <citation type="submission" date="2017-08" db="EMBL/GenBank/DDBJ databases">
        <title>Virgibacillus indicus sp. nov. and Virgibacillus profoundi sp. nov, two moderately halophilic bacteria isolated from marine sediment by using the Microfluidic Streak Plate.</title>
        <authorList>
            <person name="Xu B."/>
            <person name="Hu B."/>
            <person name="Wang J."/>
            <person name="Zhu Y."/>
            <person name="Huang L."/>
            <person name="Du W."/>
            <person name="Huang Y."/>
        </authorList>
    </citation>
    <scope>NUCLEOTIDE SEQUENCE [LARGE SCALE GENOMIC DNA]</scope>
    <source>
        <strain evidence="2 3">IO3-P3-H5</strain>
    </source>
</reference>
<gene>
    <name evidence="2" type="ORF">CIL05_13405</name>
</gene>
<keyword evidence="1" id="KW-1133">Transmembrane helix</keyword>
<evidence type="ECO:0000313" key="3">
    <source>
        <dbReference type="Proteomes" id="UP000218887"/>
    </source>
</evidence>
<dbReference type="AlphaFoldDB" id="A0A2A2IBN0"/>
<organism evidence="2 3">
    <name type="scientific">Virgibacillus profundi</name>
    <dbReference type="NCBI Taxonomy" id="2024555"/>
    <lineage>
        <taxon>Bacteria</taxon>
        <taxon>Bacillati</taxon>
        <taxon>Bacillota</taxon>
        <taxon>Bacilli</taxon>
        <taxon>Bacillales</taxon>
        <taxon>Bacillaceae</taxon>
        <taxon>Virgibacillus</taxon>
    </lineage>
</organism>
<dbReference type="OrthoDB" id="2388573at2"/>
<evidence type="ECO:0008006" key="4">
    <source>
        <dbReference type="Google" id="ProtNLM"/>
    </source>
</evidence>
<feature type="transmembrane region" description="Helical" evidence="1">
    <location>
        <begin position="15"/>
        <end position="37"/>
    </location>
</feature>
<keyword evidence="3" id="KW-1185">Reference proteome</keyword>
<keyword evidence="1" id="KW-0812">Transmembrane</keyword>
<keyword evidence="1" id="KW-0472">Membrane</keyword>
<comment type="caution">
    <text evidence="2">The sequence shown here is derived from an EMBL/GenBank/DDBJ whole genome shotgun (WGS) entry which is preliminary data.</text>
</comment>
<proteinExistence type="predicted"/>
<accession>A0A2A2IBN0</accession>
<dbReference type="Proteomes" id="UP000218887">
    <property type="component" value="Unassembled WGS sequence"/>
</dbReference>
<dbReference type="EMBL" id="NPOA01000009">
    <property type="protein sequence ID" value="PAV28972.1"/>
    <property type="molecule type" value="Genomic_DNA"/>
</dbReference>